<dbReference type="AlphaFoldDB" id="A0A0F9TRB5"/>
<sequence>MPNKQEAILIDLIRHFPDMRRYDVEQRLHSVSFALKLPLSNGATWGLTNDTFLAKYEGWWQATIQDRTAGYLTYKHDRSLAVAICKVWLAWKELQS</sequence>
<protein>
    <submittedName>
        <fullName evidence="1">Uncharacterized protein</fullName>
    </submittedName>
</protein>
<name>A0A0F9TRB5_9ZZZZ</name>
<dbReference type="EMBL" id="LAZR01001054">
    <property type="protein sequence ID" value="KKN51656.1"/>
    <property type="molecule type" value="Genomic_DNA"/>
</dbReference>
<proteinExistence type="predicted"/>
<reference evidence="1" key="1">
    <citation type="journal article" date="2015" name="Nature">
        <title>Complex archaea that bridge the gap between prokaryotes and eukaryotes.</title>
        <authorList>
            <person name="Spang A."/>
            <person name="Saw J.H."/>
            <person name="Jorgensen S.L."/>
            <person name="Zaremba-Niedzwiedzka K."/>
            <person name="Martijn J."/>
            <person name="Lind A.E."/>
            <person name="van Eijk R."/>
            <person name="Schleper C."/>
            <person name="Guy L."/>
            <person name="Ettema T.J."/>
        </authorList>
    </citation>
    <scope>NUCLEOTIDE SEQUENCE</scope>
</reference>
<comment type="caution">
    <text evidence="1">The sequence shown here is derived from an EMBL/GenBank/DDBJ whole genome shotgun (WGS) entry which is preliminary data.</text>
</comment>
<organism evidence="1">
    <name type="scientific">marine sediment metagenome</name>
    <dbReference type="NCBI Taxonomy" id="412755"/>
    <lineage>
        <taxon>unclassified sequences</taxon>
        <taxon>metagenomes</taxon>
        <taxon>ecological metagenomes</taxon>
    </lineage>
</organism>
<evidence type="ECO:0000313" key="1">
    <source>
        <dbReference type="EMBL" id="KKN51656.1"/>
    </source>
</evidence>
<accession>A0A0F9TRB5</accession>
<gene>
    <name evidence="1" type="ORF">LCGC14_0620640</name>
</gene>